<reference evidence="2 3" key="1">
    <citation type="journal article" date="2023" name="Mol. Biol. Evol.">
        <title>Genomics of Secondarily Temperate Adaptation in the Only Non-Antarctic Icefish.</title>
        <authorList>
            <person name="Rivera-Colon A.G."/>
            <person name="Rayamajhi N."/>
            <person name="Minhas B.F."/>
            <person name="Madrigal G."/>
            <person name="Bilyk K.T."/>
            <person name="Yoon V."/>
            <person name="Hune M."/>
            <person name="Gregory S."/>
            <person name="Cheng C.H.C."/>
            <person name="Catchen J.M."/>
        </authorList>
    </citation>
    <scope>NUCLEOTIDE SEQUENCE [LARGE SCALE GENOMIC DNA]</scope>
    <source>
        <tissue evidence="2">White muscle</tissue>
    </source>
</reference>
<dbReference type="AlphaFoldDB" id="A0AAN8HA81"/>
<protein>
    <submittedName>
        <fullName evidence="2">Uncharacterized protein</fullName>
    </submittedName>
</protein>
<gene>
    <name evidence="2" type="ORF">CgunFtcFv8_016560</name>
</gene>
<dbReference type="Proteomes" id="UP001331515">
    <property type="component" value="Unassembled WGS sequence"/>
</dbReference>
<sequence length="74" mass="7826">MQAPGESCFSEILRVFVVRDLFLGPDAGSVQVSGSFEVPALLCPLSGGHDHEQPALHHSQTPVSKNPDSSVSPK</sequence>
<name>A0AAN8HA81_CHAGU</name>
<comment type="caution">
    <text evidence="2">The sequence shown here is derived from an EMBL/GenBank/DDBJ whole genome shotgun (WGS) entry which is preliminary data.</text>
</comment>
<feature type="compositionally biased region" description="Polar residues" evidence="1">
    <location>
        <begin position="58"/>
        <end position="74"/>
    </location>
</feature>
<evidence type="ECO:0000256" key="1">
    <source>
        <dbReference type="SAM" id="MobiDB-lite"/>
    </source>
</evidence>
<keyword evidence="3" id="KW-1185">Reference proteome</keyword>
<evidence type="ECO:0000313" key="2">
    <source>
        <dbReference type="EMBL" id="KAK5908509.1"/>
    </source>
</evidence>
<accession>A0AAN8HA81</accession>
<proteinExistence type="predicted"/>
<evidence type="ECO:0000313" key="3">
    <source>
        <dbReference type="Proteomes" id="UP001331515"/>
    </source>
</evidence>
<organism evidence="2 3">
    <name type="scientific">Champsocephalus gunnari</name>
    <name type="common">Mackerel icefish</name>
    <dbReference type="NCBI Taxonomy" id="52237"/>
    <lineage>
        <taxon>Eukaryota</taxon>
        <taxon>Metazoa</taxon>
        <taxon>Chordata</taxon>
        <taxon>Craniata</taxon>
        <taxon>Vertebrata</taxon>
        <taxon>Euteleostomi</taxon>
        <taxon>Actinopterygii</taxon>
        <taxon>Neopterygii</taxon>
        <taxon>Teleostei</taxon>
        <taxon>Neoteleostei</taxon>
        <taxon>Acanthomorphata</taxon>
        <taxon>Eupercaria</taxon>
        <taxon>Perciformes</taxon>
        <taxon>Notothenioidei</taxon>
        <taxon>Channichthyidae</taxon>
        <taxon>Champsocephalus</taxon>
    </lineage>
</organism>
<feature type="region of interest" description="Disordered" evidence="1">
    <location>
        <begin position="47"/>
        <end position="74"/>
    </location>
</feature>
<dbReference type="EMBL" id="JAURVH010001529">
    <property type="protein sequence ID" value="KAK5908509.1"/>
    <property type="molecule type" value="Genomic_DNA"/>
</dbReference>